<keyword evidence="2" id="KW-1185">Reference proteome</keyword>
<dbReference type="Proteomes" id="UP000324222">
    <property type="component" value="Unassembled WGS sequence"/>
</dbReference>
<reference evidence="1" key="1">
    <citation type="submission" date="2019-05" db="EMBL/GenBank/DDBJ databases">
        <title>Another draft genome of Portunus trituberculatus and its Hox gene families provides insights of decapod evolution.</title>
        <authorList>
            <person name="Jeong J.-H."/>
            <person name="Song I."/>
            <person name="Kim S."/>
            <person name="Choi T."/>
            <person name="Kim D."/>
            <person name="Ryu S."/>
            <person name="Kim W."/>
        </authorList>
    </citation>
    <scope>NUCLEOTIDE SEQUENCE [LARGE SCALE GENOMIC DNA]</scope>
    <source>
        <tissue evidence="1">Muscle</tissue>
    </source>
</reference>
<proteinExistence type="predicted"/>
<protein>
    <submittedName>
        <fullName evidence="1">Uncharacterized protein</fullName>
    </submittedName>
</protein>
<organism evidence="1 2">
    <name type="scientific">Portunus trituberculatus</name>
    <name type="common">Swimming crab</name>
    <name type="synonym">Neptunus trituberculatus</name>
    <dbReference type="NCBI Taxonomy" id="210409"/>
    <lineage>
        <taxon>Eukaryota</taxon>
        <taxon>Metazoa</taxon>
        <taxon>Ecdysozoa</taxon>
        <taxon>Arthropoda</taxon>
        <taxon>Crustacea</taxon>
        <taxon>Multicrustacea</taxon>
        <taxon>Malacostraca</taxon>
        <taxon>Eumalacostraca</taxon>
        <taxon>Eucarida</taxon>
        <taxon>Decapoda</taxon>
        <taxon>Pleocyemata</taxon>
        <taxon>Brachyura</taxon>
        <taxon>Eubrachyura</taxon>
        <taxon>Portunoidea</taxon>
        <taxon>Portunidae</taxon>
        <taxon>Portuninae</taxon>
        <taxon>Portunus</taxon>
    </lineage>
</organism>
<gene>
    <name evidence="1" type="ORF">E2C01_072909</name>
</gene>
<comment type="caution">
    <text evidence="1">The sequence shown here is derived from an EMBL/GenBank/DDBJ whole genome shotgun (WGS) entry which is preliminary data.</text>
</comment>
<dbReference type="AlphaFoldDB" id="A0A5B7I7Z2"/>
<accession>A0A5B7I7Z2</accession>
<evidence type="ECO:0000313" key="2">
    <source>
        <dbReference type="Proteomes" id="UP000324222"/>
    </source>
</evidence>
<name>A0A5B7I7Z2_PORTR</name>
<evidence type="ECO:0000313" key="1">
    <source>
        <dbReference type="EMBL" id="MPC78423.1"/>
    </source>
</evidence>
<sequence>MCPSIEEVKSNMCHVFFQSPIVLPLTGLTPSVLGRIFLHELIL</sequence>
<dbReference type="EMBL" id="VSRR010048386">
    <property type="protein sequence ID" value="MPC78423.1"/>
    <property type="molecule type" value="Genomic_DNA"/>
</dbReference>